<dbReference type="EMBL" id="JAAXYH010000009">
    <property type="protein sequence ID" value="NMH66123.1"/>
    <property type="molecule type" value="Genomic_DNA"/>
</dbReference>
<feature type="transmembrane region" description="Helical" evidence="1">
    <location>
        <begin position="20"/>
        <end position="39"/>
    </location>
</feature>
<dbReference type="InterPro" id="IPR021318">
    <property type="entry name" value="DUF2919"/>
</dbReference>
<reference evidence="2" key="1">
    <citation type="submission" date="2020-04" db="EMBL/GenBank/DDBJ databases">
        <title>Description of Shewanella salipaludis sp. nov., isolated from a salt marsh.</title>
        <authorList>
            <person name="Park S."/>
            <person name="Yoon J.-H."/>
        </authorList>
    </citation>
    <scope>NUCLEOTIDE SEQUENCE</scope>
    <source>
        <strain evidence="2">SHSM-M6</strain>
    </source>
</reference>
<evidence type="ECO:0000313" key="3">
    <source>
        <dbReference type="Proteomes" id="UP000737113"/>
    </source>
</evidence>
<evidence type="ECO:0000313" key="2">
    <source>
        <dbReference type="EMBL" id="NMH66123.1"/>
    </source>
</evidence>
<name>A0A972FTW6_9GAMM</name>
<gene>
    <name evidence="2" type="ORF">HC757_13225</name>
</gene>
<protein>
    <submittedName>
        <fullName evidence="2">DUF2919 domain-containing protein</fullName>
    </submittedName>
</protein>
<proteinExistence type="predicted"/>
<dbReference type="AlphaFoldDB" id="A0A972FTW6"/>
<feature type="transmembrane region" description="Helical" evidence="1">
    <location>
        <begin position="59"/>
        <end position="78"/>
    </location>
</feature>
<sequence length="155" mass="18130">MNFSHITWLDDKGHIKPPLALYLILAFLARGWCVFIASLTQMSDRSALVRLFYPQKAEFLWALGTGAGAVLLYFVVIAERKRSPAWIRPLFGRLAWPLWGLLLLDGAILLQRLLHSDLLFNWRFAFDAVLLFWCVLYLLKSRHLHHYLRDWLPQP</sequence>
<keyword evidence="1" id="KW-0812">Transmembrane</keyword>
<accession>A0A972FTW6</accession>
<feature type="transmembrane region" description="Helical" evidence="1">
    <location>
        <begin position="90"/>
        <end position="114"/>
    </location>
</feature>
<dbReference type="RefSeq" id="WP_169564846.1">
    <property type="nucleotide sequence ID" value="NZ_JAAXYH010000009.1"/>
</dbReference>
<organism evidence="2 3">
    <name type="scientific">Shewanella salipaludis</name>
    <dbReference type="NCBI Taxonomy" id="2723052"/>
    <lineage>
        <taxon>Bacteria</taxon>
        <taxon>Pseudomonadati</taxon>
        <taxon>Pseudomonadota</taxon>
        <taxon>Gammaproteobacteria</taxon>
        <taxon>Alteromonadales</taxon>
        <taxon>Shewanellaceae</taxon>
        <taxon>Shewanella</taxon>
    </lineage>
</organism>
<evidence type="ECO:0000256" key="1">
    <source>
        <dbReference type="SAM" id="Phobius"/>
    </source>
</evidence>
<keyword evidence="1" id="KW-1133">Transmembrane helix</keyword>
<keyword evidence="3" id="KW-1185">Reference proteome</keyword>
<dbReference type="Pfam" id="PF11143">
    <property type="entry name" value="DUF2919"/>
    <property type="match status" value="1"/>
</dbReference>
<keyword evidence="1" id="KW-0472">Membrane</keyword>
<feature type="transmembrane region" description="Helical" evidence="1">
    <location>
        <begin position="120"/>
        <end position="139"/>
    </location>
</feature>
<dbReference type="Proteomes" id="UP000737113">
    <property type="component" value="Unassembled WGS sequence"/>
</dbReference>
<comment type="caution">
    <text evidence="2">The sequence shown here is derived from an EMBL/GenBank/DDBJ whole genome shotgun (WGS) entry which is preliminary data.</text>
</comment>